<keyword evidence="2" id="KW-0479">Metal-binding</keyword>
<comment type="caution">
    <text evidence="9">The sequence shown here is derived from an EMBL/GenBank/DDBJ whole genome shotgun (WGS) entry which is preliminary data.</text>
</comment>
<dbReference type="Pfam" id="PF12171">
    <property type="entry name" value="zf-C2H2_jaz"/>
    <property type="match status" value="1"/>
</dbReference>
<feature type="domain" description="C2H2-type" evidence="8">
    <location>
        <begin position="345"/>
        <end position="373"/>
    </location>
</feature>
<dbReference type="SUPFAM" id="SSF57667">
    <property type="entry name" value="beta-beta-alpha zinc fingers"/>
    <property type="match status" value="5"/>
</dbReference>
<gene>
    <name evidence="9" type="ORF">B5V51_2353</name>
</gene>
<keyword evidence="3" id="KW-0677">Repeat</keyword>
<dbReference type="FunFam" id="3.30.160.60:FF:000744">
    <property type="entry name" value="zinc finger E-box-binding homeobox 1"/>
    <property type="match status" value="1"/>
</dbReference>
<dbReference type="Gene3D" id="3.30.160.60">
    <property type="entry name" value="Classic Zinc Finger"/>
    <property type="match status" value="7"/>
</dbReference>
<dbReference type="STRING" id="7102.A0A2A4JGB7"/>
<feature type="domain" description="C2H2-type" evidence="8">
    <location>
        <begin position="471"/>
        <end position="499"/>
    </location>
</feature>
<evidence type="ECO:0000256" key="4">
    <source>
        <dbReference type="ARBA" id="ARBA00022771"/>
    </source>
</evidence>
<evidence type="ECO:0000256" key="2">
    <source>
        <dbReference type="ARBA" id="ARBA00022723"/>
    </source>
</evidence>
<reference evidence="9" key="1">
    <citation type="submission" date="2017-09" db="EMBL/GenBank/DDBJ databases">
        <title>Contemporary evolution of a Lepidopteran species, Heliothis virescens, in response to modern agricultural practices.</title>
        <authorList>
            <person name="Fritz M.L."/>
            <person name="Deyonke A.M."/>
            <person name="Papanicolaou A."/>
            <person name="Micinski S."/>
            <person name="Westbrook J."/>
            <person name="Gould F."/>
        </authorList>
    </citation>
    <scope>NUCLEOTIDE SEQUENCE [LARGE SCALE GENOMIC DNA]</scope>
    <source>
        <strain evidence="9">HvINT-</strain>
        <tissue evidence="9">Whole body</tissue>
    </source>
</reference>
<feature type="domain" description="C2H2-type" evidence="8">
    <location>
        <begin position="438"/>
        <end position="468"/>
    </location>
</feature>
<organism evidence="9">
    <name type="scientific">Heliothis virescens</name>
    <name type="common">Tobacco budworm moth</name>
    <dbReference type="NCBI Taxonomy" id="7102"/>
    <lineage>
        <taxon>Eukaryota</taxon>
        <taxon>Metazoa</taxon>
        <taxon>Ecdysozoa</taxon>
        <taxon>Arthropoda</taxon>
        <taxon>Hexapoda</taxon>
        <taxon>Insecta</taxon>
        <taxon>Pterygota</taxon>
        <taxon>Neoptera</taxon>
        <taxon>Endopterygota</taxon>
        <taxon>Lepidoptera</taxon>
        <taxon>Glossata</taxon>
        <taxon>Ditrysia</taxon>
        <taxon>Noctuoidea</taxon>
        <taxon>Noctuidae</taxon>
        <taxon>Heliothinae</taxon>
        <taxon>Heliothis</taxon>
    </lineage>
</organism>
<dbReference type="GO" id="GO:0005634">
    <property type="term" value="C:nucleus"/>
    <property type="evidence" value="ECO:0007669"/>
    <property type="project" value="UniProtKB-SubCell"/>
</dbReference>
<dbReference type="InterPro" id="IPR036236">
    <property type="entry name" value="Znf_C2H2_sf"/>
</dbReference>
<keyword evidence="5" id="KW-0862">Zinc</keyword>
<evidence type="ECO:0000256" key="5">
    <source>
        <dbReference type="ARBA" id="ARBA00022833"/>
    </source>
</evidence>
<dbReference type="PANTHER" id="PTHR24379">
    <property type="entry name" value="KRAB AND ZINC FINGER DOMAIN-CONTAINING"/>
    <property type="match status" value="1"/>
</dbReference>
<feature type="domain" description="C2H2-type" evidence="8">
    <location>
        <begin position="410"/>
        <end position="437"/>
    </location>
</feature>
<dbReference type="FunFam" id="3.30.160.60:FF:000176">
    <property type="entry name" value="zinc finger protein 70"/>
    <property type="match status" value="1"/>
</dbReference>
<keyword evidence="4 7" id="KW-0863">Zinc-finger</keyword>
<dbReference type="Pfam" id="PF00096">
    <property type="entry name" value="zf-C2H2"/>
    <property type="match status" value="4"/>
</dbReference>
<dbReference type="EMBL" id="NWSH01001510">
    <property type="protein sequence ID" value="PCG71021.1"/>
    <property type="molecule type" value="Genomic_DNA"/>
</dbReference>
<feature type="domain" description="C2H2-type" evidence="8">
    <location>
        <begin position="290"/>
        <end position="312"/>
    </location>
</feature>
<evidence type="ECO:0000256" key="6">
    <source>
        <dbReference type="ARBA" id="ARBA00023242"/>
    </source>
</evidence>
<dbReference type="GO" id="GO:0010468">
    <property type="term" value="P:regulation of gene expression"/>
    <property type="evidence" value="ECO:0007669"/>
    <property type="project" value="UniProtKB-ARBA"/>
</dbReference>
<evidence type="ECO:0000313" key="9">
    <source>
        <dbReference type="EMBL" id="PCG71021.1"/>
    </source>
</evidence>
<feature type="domain" description="C2H2-type" evidence="8">
    <location>
        <begin position="532"/>
        <end position="559"/>
    </location>
</feature>
<name>A0A2A4JGB7_HELVI</name>
<dbReference type="Pfam" id="PF13894">
    <property type="entry name" value="zf-C2H2_4"/>
    <property type="match status" value="1"/>
</dbReference>
<comment type="subcellular location">
    <subcellularLocation>
        <location evidence="1">Nucleus</location>
    </subcellularLocation>
</comment>
<dbReference type="PROSITE" id="PS00028">
    <property type="entry name" value="ZINC_FINGER_C2H2_1"/>
    <property type="match status" value="8"/>
</dbReference>
<sequence>MGDITTWTRKIEEEKPECSKDYCFVCLCLKEEKNVQSYAFQCGPLMKVLQMDCINLCYLCKRMAQHAEMFIQNVQSNQILLENFQNEMDETLKAVRTQIQPLVNLTEVPLNIIELSEKDGQRYEEQFTVICSRNRSQHIQVKVEMKEEDFIERLEGEFINGNDDFPDTCIKDEDDDFPLNALLKEELVLDNEDSLGFLNNLRATNRKNKIKKKKKIKKEKEDAKLLAKAATQVKMVYITRDQVMEERSKLSQDPKYLTCMYKCVDCVKAFSFKGSYDKHMESHNQFIGDYECEICKQRMESEDKLVNHMRYHYIRYQCLECGLIRNCRLTILDHYNSYHCQDLYVTCPHCSKKFKRSGSLRKHIHYIHNRGSRVTCAYCHKTYADKGVLRAHMVLKHPTEVSAREIIKKYVCQECGMAFKSPSLLRNHGSKHSDSRDYYCVECDKSFKTEATLKNHLKTVSIHAQHIELPLACPHCEKRFAIRRDLDRHVNRIHLNIKPFTCDSCDRTYIDAWTLKNHKKTVHEGYKKPLQYPCTMCDKVFNSSHILKGHIRTHTGERPYQCSKCPAQFSQSNILRTHDRLIHLQLTRDGRPKVK</sequence>
<dbReference type="PROSITE" id="PS50157">
    <property type="entry name" value="ZINC_FINGER_C2H2_2"/>
    <property type="match status" value="9"/>
</dbReference>
<dbReference type="AlphaFoldDB" id="A0A2A4JGB7"/>
<protein>
    <recommendedName>
        <fullName evidence="8">C2H2-type domain-containing protein</fullName>
    </recommendedName>
</protein>
<dbReference type="SMART" id="SM00355">
    <property type="entry name" value="ZnF_C2H2"/>
    <property type="match status" value="11"/>
</dbReference>
<evidence type="ECO:0000256" key="3">
    <source>
        <dbReference type="ARBA" id="ARBA00022737"/>
    </source>
</evidence>
<evidence type="ECO:0000256" key="7">
    <source>
        <dbReference type="PROSITE-ProRule" id="PRU00042"/>
    </source>
</evidence>
<keyword evidence="6" id="KW-0539">Nucleus</keyword>
<feature type="domain" description="C2H2-type" evidence="8">
    <location>
        <begin position="500"/>
        <end position="528"/>
    </location>
</feature>
<evidence type="ECO:0000256" key="1">
    <source>
        <dbReference type="ARBA" id="ARBA00004123"/>
    </source>
</evidence>
<proteinExistence type="predicted"/>
<dbReference type="InterPro" id="IPR022755">
    <property type="entry name" value="Znf_C2H2_jaz"/>
</dbReference>
<accession>A0A2A4JGB7</accession>
<dbReference type="GO" id="GO:0008270">
    <property type="term" value="F:zinc ion binding"/>
    <property type="evidence" value="ECO:0007669"/>
    <property type="project" value="UniProtKB-KW"/>
</dbReference>
<feature type="domain" description="C2H2-type" evidence="8">
    <location>
        <begin position="560"/>
        <end position="583"/>
    </location>
</feature>
<feature type="domain" description="C2H2-type" evidence="8">
    <location>
        <begin position="261"/>
        <end position="283"/>
    </location>
</feature>
<evidence type="ECO:0000259" key="8">
    <source>
        <dbReference type="PROSITE" id="PS50157"/>
    </source>
</evidence>
<dbReference type="PANTHER" id="PTHR24379:SF121">
    <property type="entry name" value="C2H2-TYPE DOMAIN-CONTAINING PROTEIN"/>
    <property type="match status" value="1"/>
</dbReference>
<dbReference type="InterPro" id="IPR013087">
    <property type="entry name" value="Znf_C2H2_type"/>
</dbReference>